<dbReference type="eggNOG" id="arCOG01044">
    <property type="taxonomic scope" value="Archaea"/>
</dbReference>
<dbReference type="EC" id="1.3.1.76" evidence="2"/>
<dbReference type="PANTHER" id="PTHR35330:SF1">
    <property type="entry name" value="SIROHEME BIOSYNTHESIS PROTEIN MET8"/>
    <property type="match status" value="1"/>
</dbReference>
<accession>D5VU46</accession>
<keyword evidence="5" id="KW-0627">Porphyrin biosynthesis</keyword>
<dbReference type="PANTHER" id="PTHR35330">
    <property type="entry name" value="SIROHEME BIOSYNTHESIS PROTEIN MET8"/>
    <property type="match status" value="1"/>
</dbReference>
<sequence length="204" mass="23754">MYLPTLLSFKNKKVAIFGCGNVGKRRAKKLLNAGAEVHIYSKDFDERLLNYGNVKFFKIDLSKVGEEELKNIIKNYDFIVTAVNEEINKKISEIAIKLNKFVNSSTEELNFIIPACVVKEDIIFSIYTGGKSPILAREIRKMVEKYIDKGEIEFIGAFRKFLKDKVKDSKKRREILEKLFTNERFQEELLRLIEKWEDDNNTEG</sequence>
<keyword evidence="3" id="KW-0560">Oxidoreductase</keyword>
<dbReference type="InterPro" id="IPR042518">
    <property type="entry name" value="SirC_C"/>
</dbReference>
<dbReference type="Pfam" id="PF13241">
    <property type="entry name" value="NAD_binding_7"/>
    <property type="match status" value="1"/>
</dbReference>
<evidence type="ECO:0000256" key="3">
    <source>
        <dbReference type="ARBA" id="ARBA00023002"/>
    </source>
</evidence>
<dbReference type="HOGENOM" id="CLU_011276_8_2_2"/>
<dbReference type="SUPFAM" id="SSF75615">
    <property type="entry name" value="Siroheme synthase middle domains-like"/>
    <property type="match status" value="1"/>
</dbReference>
<keyword evidence="4" id="KW-0520">NAD</keyword>
<dbReference type="Gene3D" id="1.10.8.610">
    <property type="entry name" value="SirC, precorrin-2 dehydrogenase, C-terminal helical domain-like"/>
    <property type="match status" value="1"/>
</dbReference>
<organism evidence="7 8">
    <name type="scientific">Methanocaldococcus infernus (strain DSM 11812 / JCM 15783 / ME)</name>
    <dbReference type="NCBI Taxonomy" id="573063"/>
    <lineage>
        <taxon>Archaea</taxon>
        <taxon>Methanobacteriati</taxon>
        <taxon>Methanobacteriota</taxon>
        <taxon>Methanomada group</taxon>
        <taxon>Methanococci</taxon>
        <taxon>Methanococcales</taxon>
        <taxon>Methanocaldococcaceae</taxon>
        <taxon>Methanocaldococcus</taxon>
    </lineage>
</organism>
<comment type="catalytic activity">
    <reaction evidence="6">
        <text>precorrin-2 + NAD(+) = sirohydrochlorin + NADH + 2 H(+)</text>
        <dbReference type="Rhea" id="RHEA:15613"/>
        <dbReference type="ChEBI" id="CHEBI:15378"/>
        <dbReference type="ChEBI" id="CHEBI:57540"/>
        <dbReference type="ChEBI" id="CHEBI:57945"/>
        <dbReference type="ChEBI" id="CHEBI:58351"/>
        <dbReference type="ChEBI" id="CHEBI:58827"/>
        <dbReference type="EC" id="1.3.1.76"/>
    </reaction>
</comment>
<dbReference type="Gene3D" id="3.40.50.720">
    <property type="entry name" value="NAD(P)-binding Rossmann-like Domain"/>
    <property type="match status" value="1"/>
</dbReference>
<dbReference type="GO" id="GO:0019354">
    <property type="term" value="P:siroheme biosynthetic process"/>
    <property type="evidence" value="ECO:0007669"/>
    <property type="project" value="UniProtKB-UniPathway"/>
</dbReference>
<reference evidence="7" key="1">
    <citation type="submission" date="2010-04" db="EMBL/GenBank/DDBJ databases">
        <title>Complete sequence of Methanocaldococcus infernus ME.</title>
        <authorList>
            <consortium name="US DOE Joint Genome Institute"/>
            <person name="Lucas S."/>
            <person name="Copeland A."/>
            <person name="Lapidus A."/>
            <person name="Cheng J.-F."/>
            <person name="Bruce D."/>
            <person name="Goodwin L."/>
            <person name="Pitluck S."/>
            <person name="Munk A.C."/>
            <person name="Detter J.C."/>
            <person name="Han C."/>
            <person name="Tapia R."/>
            <person name="Land M."/>
            <person name="Hauser L."/>
            <person name="Kyrpides N."/>
            <person name="Mikhailova N."/>
            <person name="Sieprawska-Lupa M."/>
            <person name="Whitman W.B."/>
            <person name="Woyke T."/>
        </authorList>
    </citation>
    <scope>NUCLEOTIDE SEQUENCE [LARGE SCALE GENOMIC DNA]</scope>
    <source>
        <strain evidence="7">ME</strain>
    </source>
</reference>
<dbReference type="SUPFAM" id="SSF51735">
    <property type="entry name" value="NAD(P)-binding Rossmann-fold domains"/>
    <property type="match status" value="1"/>
</dbReference>
<protein>
    <recommendedName>
        <fullName evidence="2">precorrin-2 dehydrogenase</fullName>
        <ecNumber evidence="2">1.3.1.76</ecNumber>
    </recommendedName>
</protein>
<evidence type="ECO:0000256" key="6">
    <source>
        <dbReference type="ARBA" id="ARBA00047561"/>
    </source>
</evidence>
<evidence type="ECO:0000256" key="5">
    <source>
        <dbReference type="ARBA" id="ARBA00023244"/>
    </source>
</evidence>
<dbReference type="PROSITE" id="PS00065">
    <property type="entry name" value="D_2_HYDROXYACID_DH_1"/>
    <property type="match status" value="1"/>
</dbReference>
<dbReference type="OrthoDB" id="10510at2157"/>
<comment type="pathway">
    <text evidence="1">Porphyrin-containing compound metabolism; siroheme biosynthesis; sirohydrochlorin from precorrin-2: step 1/1.</text>
</comment>
<dbReference type="Proteomes" id="UP000002061">
    <property type="component" value="Chromosome"/>
</dbReference>
<name>D5VU46_METIM</name>
<evidence type="ECO:0000256" key="1">
    <source>
        <dbReference type="ARBA" id="ARBA00005010"/>
    </source>
</evidence>
<dbReference type="UniPathway" id="UPA00262">
    <property type="reaction ID" value="UER00222"/>
</dbReference>
<gene>
    <name evidence="7" type="ordered locus">Metin_1451</name>
</gene>
<dbReference type="InterPro" id="IPR006367">
    <property type="entry name" value="Sirohaem_synthase_N"/>
</dbReference>
<dbReference type="GO" id="GO:0004325">
    <property type="term" value="F:ferrochelatase activity"/>
    <property type="evidence" value="ECO:0007669"/>
    <property type="project" value="InterPro"/>
</dbReference>
<dbReference type="InterPro" id="IPR029752">
    <property type="entry name" value="D-isomer_DH_CS1"/>
</dbReference>
<proteinExistence type="predicted"/>
<dbReference type="GO" id="GO:0043115">
    <property type="term" value="F:precorrin-2 dehydrogenase activity"/>
    <property type="evidence" value="ECO:0007669"/>
    <property type="project" value="UniProtKB-EC"/>
</dbReference>
<evidence type="ECO:0000313" key="7">
    <source>
        <dbReference type="EMBL" id="ADG14099.1"/>
    </source>
</evidence>
<dbReference type="InterPro" id="IPR028161">
    <property type="entry name" value="Met8-like"/>
</dbReference>
<keyword evidence="8" id="KW-1185">Reference proteome</keyword>
<dbReference type="AlphaFoldDB" id="D5VU46"/>
<dbReference type="NCBIfam" id="TIGR01470">
    <property type="entry name" value="cysG_Nterm"/>
    <property type="match status" value="1"/>
</dbReference>
<evidence type="ECO:0000256" key="2">
    <source>
        <dbReference type="ARBA" id="ARBA00012400"/>
    </source>
</evidence>
<dbReference type="InterPro" id="IPR036291">
    <property type="entry name" value="NAD(P)-bd_dom_sf"/>
</dbReference>
<dbReference type="KEGG" id="mif:Metin_1451"/>
<dbReference type="EMBL" id="CP002009">
    <property type="protein sequence ID" value="ADG14099.1"/>
    <property type="molecule type" value="Genomic_DNA"/>
</dbReference>
<evidence type="ECO:0000256" key="4">
    <source>
        <dbReference type="ARBA" id="ARBA00023027"/>
    </source>
</evidence>
<evidence type="ECO:0000313" key="8">
    <source>
        <dbReference type="Proteomes" id="UP000002061"/>
    </source>
</evidence>
<dbReference type="STRING" id="573063.Metin_1451"/>